<dbReference type="InterPro" id="IPR000073">
    <property type="entry name" value="AB_hydrolase_1"/>
</dbReference>
<dbReference type="SUPFAM" id="SSF53474">
    <property type="entry name" value="alpha/beta-Hydrolases"/>
    <property type="match status" value="1"/>
</dbReference>
<feature type="compositionally biased region" description="Gly residues" evidence="3">
    <location>
        <begin position="51"/>
        <end position="60"/>
    </location>
</feature>
<gene>
    <name evidence="5" type="ORF">APHIGO_LOCUS10694</name>
</gene>
<protein>
    <recommendedName>
        <fullName evidence="4">AB hydrolase-1 domain-containing protein</fullName>
    </recommendedName>
</protein>
<dbReference type="GO" id="GO:0004301">
    <property type="term" value="F:epoxide hydrolase activity"/>
    <property type="evidence" value="ECO:0007669"/>
    <property type="project" value="UniProtKB-ARBA"/>
</dbReference>
<dbReference type="AlphaFoldDB" id="A0A9P0NSS8"/>
<dbReference type="Pfam" id="PF00561">
    <property type="entry name" value="Abhydrolase_1"/>
    <property type="match status" value="1"/>
</dbReference>
<proteinExistence type="inferred from homology"/>
<evidence type="ECO:0000256" key="2">
    <source>
        <dbReference type="ARBA" id="ARBA00038334"/>
    </source>
</evidence>
<dbReference type="InterPro" id="IPR029058">
    <property type="entry name" value="AB_hydrolase_fold"/>
</dbReference>
<reference evidence="5" key="2">
    <citation type="submission" date="2022-10" db="EMBL/GenBank/DDBJ databases">
        <authorList>
            <consortium name="ENA_rothamsted_submissions"/>
            <consortium name="culmorum"/>
            <person name="King R."/>
        </authorList>
    </citation>
    <scope>NUCLEOTIDE SEQUENCE</scope>
</reference>
<feature type="domain" description="AB hydrolase-1" evidence="4">
    <location>
        <begin position="140"/>
        <end position="391"/>
    </location>
</feature>
<feature type="compositionally biased region" description="Acidic residues" evidence="3">
    <location>
        <begin position="65"/>
        <end position="76"/>
    </location>
</feature>
<dbReference type="EMBL" id="OU899037">
    <property type="protein sequence ID" value="CAH1737096.1"/>
    <property type="molecule type" value="Genomic_DNA"/>
</dbReference>
<sequence length="460" mass="51119">MAVLAGGRDNVVSISAAESLKMLAFSVVWGSWVVVRNAAARTVGPLWSNCGGGGNGSGGHGDGRDDGDDRETGAADDDAAATATGAVATYSGGKSVHRAALRDRPPPCLSTTVYGTHSYVKVKGVKFHYVECGDPKDMIVLLLHGFPSCWISWHHQIPTLSKHFRVIAVDLKGFGDSDKPSARKSYRVENLVNELAVFLSMLGVDDSNKCHVIGHDLGALLGWYLVHLWPNCISKFVAISCPHPNVHWEYLPPSSFFNKNWICFSQLPYLPEMDALQSDLKIINQCYQHLSKTNQSDDLSYIDAYKYTFSRTEDWTGAINYFRNLPFYRIEPRNSNDSLNKEEDMLQVPCLLITGSKDVSVKMESFIKSTEFLKTSTVRIIDNASHFPHQEQPKLVNDLLTSYLVRVKVVQKELPRQNSSGIVGRMKDIVSSTVQYGNTLKDSVQKRNILPTTVKTSWQN</sequence>
<evidence type="ECO:0000313" key="6">
    <source>
        <dbReference type="Proteomes" id="UP001154329"/>
    </source>
</evidence>
<dbReference type="PANTHER" id="PTHR43329">
    <property type="entry name" value="EPOXIDE HYDROLASE"/>
    <property type="match status" value="1"/>
</dbReference>
<evidence type="ECO:0000259" key="4">
    <source>
        <dbReference type="Pfam" id="PF00561"/>
    </source>
</evidence>
<comment type="similarity">
    <text evidence="2">Belongs to the AB hydrolase superfamily. Epoxide hydrolase family.</text>
</comment>
<name>A0A9P0NSS8_APHGO</name>
<keyword evidence="1" id="KW-0378">Hydrolase</keyword>
<evidence type="ECO:0000256" key="1">
    <source>
        <dbReference type="ARBA" id="ARBA00022801"/>
    </source>
</evidence>
<dbReference type="PRINTS" id="PR00412">
    <property type="entry name" value="EPOXHYDRLASE"/>
</dbReference>
<accession>A0A9P0NSS8</accession>
<reference evidence="5" key="1">
    <citation type="submission" date="2022-02" db="EMBL/GenBank/DDBJ databases">
        <authorList>
            <person name="King R."/>
        </authorList>
    </citation>
    <scope>NUCLEOTIDE SEQUENCE</scope>
</reference>
<feature type="region of interest" description="Disordered" evidence="3">
    <location>
        <begin position="51"/>
        <end position="76"/>
    </location>
</feature>
<dbReference type="InterPro" id="IPR000639">
    <property type="entry name" value="Epox_hydrolase-like"/>
</dbReference>
<organism evidence="5 6">
    <name type="scientific">Aphis gossypii</name>
    <name type="common">Cotton aphid</name>
    <dbReference type="NCBI Taxonomy" id="80765"/>
    <lineage>
        <taxon>Eukaryota</taxon>
        <taxon>Metazoa</taxon>
        <taxon>Ecdysozoa</taxon>
        <taxon>Arthropoda</taxon>
        <taxon>Hexapoda</taxon>
        <taxon>Insecta</taxon>
        <taxon>Pterygota</taxon>
        <taxon>Neoptera</taxon>
        <taxon>Paraneoptera</taxon>
        <taxon>Hemiptera</taxon>
        <taxon>Sternorrhyncha</taxon>
        <taxon>Aphidomorpha</taxon>
        <taxon>Aphidoidea</taxon>
        <taxon>Aphididae</taxon>
        <taxon>Aphidini</taxon>
        <taxon>Aphis</taxon>
        <taxon>Aphis</taxon>
    </lineage>
</organism>
<evidence type="ECO:0000313" key="5">
    <source>
        <dbReference type="EMBL" id="CAH1737096.1"/>
    </source>
</evidence>
<keyword evidence="6" id="KW-1185">Reference proteome</keyword>
<dbReference type="Proteomes" id="UP001154329">
    <property type="component" value="Chromosome 4"/>
</dbReference>
<evidence type="ECO:0000256" key="3">
    <source>
        <dbReference type="SAM" id="MobiDB-lite"/>
    </source>
</evidence>
<dbReference type="Gene3D" id="3.40.50.1820">
    <property type="entry name" value="alpha/beta hydrolase"/>
    <property type="match status" value="1"/>
</dbReference>